<evidence type="ECO:0000256" key="3">
    <source>
        <dbReference type="ARBA" id="ARBA00023002"/>
    </source>
</evidence>
<dbReference type="PIRSF" id="PIRSF036654">
    <property type="entry name" value="UCP036654"/>
    <property type="match status" value="1"/>
</dbReference>
<name>A0A1H7QYE9_9GAMM</name>
<dbReference type="RefSeq" id="WP_074869510.1">
    <property type="nucleotide sequence ID" value="NZ_FOAS01000013.1"/>
</dbReference>
<gene>
    <name evidence="5" type="ORF">SAMN05216214_113113</name>
</gene>
<dbReference type="InterPro" id="IPR003953">
    <property type="entry name" value="FAD-dep_OxRdtase_2_FAD-bd"/>
</dbReference>
<accession>A0A1H7QYE9</accession>
<evidence type="ECO:0000313" key="5">
    <source>
        <dbReference type="EMBL" id="SEL52879.1"/>
    </source>
</evidence>
<sequence length="535" mass="58793">MTVLHSEHLVIGAGLAGLCAALELLEHDKPVLLLDCAAQSDWGGQANDAFGGMLLSETPEQKRMGISDNPELFYRDWLSAAQFPQSESWGPRWAKAYVEHNRRDIYDWLKQQGIRFVPAVQWVERGNYGDGNSLPRYHIAWGCGRGIAQRLLAALRTHRNANRLTCLPEHAVEHLDSSAGRITGCRGKGPNGAFAAHAEHTLVCTGGINGSFSEVAKHWDTDTYGQYPSNLLAGTYPRADGALHNAAQAVGAQVTNLGWMWNYAAGIAHPQPAYPAQGLSLIPPRSALWLAPDGSRIGPMPLVSGFDTHDLCKRIGHLPGQYGWLLLNARIANRELAISGTDSNPAFRDRNIPALLWQLLRGNRQQTHWLLRHCDDVLQHHDLAGLCAQMRALAADQRLNPEYVKRAVSSYDQQIARGPAQHNDDQLRRIAQLRQWRSERLRTCRFQAINDAKAGPLIAIRTRLISRKSMGGIRTDLHSRVLDQHDQPLTGLYACGEAAGFGGGGISGIRSLEGTFLSNCIFTARRAVQGIVSGA</sequence>
<dbReference type="Proteomes" id="UP000185766">
    <property type="component" value="Unassembled WGS sequence"/>
</dbReference>
<keyword evidence="6" id="KW-1185">Reference proteome</keyword>
<reference evidence="5 6" key="1">
    <citation type="submission" date="2016-10" db="EMBL/GenBank/DDBJ databases">
        <authorList>
            <person name="de Groot N.N."/>
        </authorList>
    </citation>
    <scope>NUCLEOTIDE SEQUENCE [LARGE SCALE GENOMIC DNA]</scope>
    <source>
        <strain evidence="5 6">JCM 19513</strain>
    </source>
</reference>
<dbReference type="Pfam" id="PF00890">
    <property type="entry name" value="FAD_binding_2"/>
    <property type="match status" value="1"/>
</dbReference>
<dbReference type="PANTHER" id="PTHR43260">
    <property type="entry name" value="3-KETOSTEROID-DELTA-1-DEHYDROGENASE"/>
    <property type="match status" value="1"/>
</dbReference>
<organism evidence="5 6">
    <name type="scientific">Atopomonas hussainii</name>
    <dbReference type="NCBI Taxonomy" id="1429083"/>
    <lineage>
        <taxon>Bacteria</taxon>
        <taxon>Pseudomonadati</taxon>
        <taxon>Pseudomonadota</taxon>
        <taxon>Gammaproteobacteria</taxon>
        <taxon>Pseudomonadales</taxon>
        <taxon>Pseudomonadaceae</taxon>
        <taxon>Atopomonas</taxon>
    </lineage>
</organism>
<dbReference type="PANTHER" id="PTHR43260:SF1">
    <property type="entry name" value="KSDD-LIKE STEROID DEHYDROGENASE RV0785"/>
    <property type="match status" value="1"/>
</dbReference>
<dbReference type="Gene3D" id="3.50.50.60">
    <property type="entry name" value="FAD/NAD(P)-binding domain"/>
    <property type="match status" value="1"/>
</dbReference>
<dbReference type="Gene3D" id="3.90.700.10">
    <property type="entry name" value="Succinate dehydrogenase/fumarate reductase flavoprotein, catalytic domain"/>
    <property type="match status" value="1"/>
</dbReference>
<comment type="cofactor">
    <cofactor evidence="1">
        <name>FAD</name>
        <dbReference type="ChEBI" id="CHEBI:57692"/>
    </cofactor>
</comment>
<dbReference type="InterPro" id="IPR014614">
    <property type="entry name" value="KsdD_DH"/>
</dbReference>
<evidence type="ECO:0000259" key="4">
    <source>
        <dbReference type="Pfam" id="PF00890"/>
    </source>
</evidence>
<feature type="domain" description="FAD-dependent oxidoreductase 2 FAD-binding" evidence="4">
    <location>
        <begin position="9"/>
        <end position="517"/>
    </location>
</feature>
<dbReference type="GO" id="GO:0016627">
    <property type="term" value="F:oxidoreductase activity, acting on the CH-CH group of donors"/>
    <property type="evidence" value="ECO:0007669"/>
    <property type="project" value="InterPro"/>
</dbReference>
<evidence type="ECO:0000313" key="6">
    <source>
        <dbReference type="Proteomes" id="UP000185766"/>
    </source>
</evidence>
<evidence type="ECO:0000256" key="2">
    <source>
        <dbReference type="ARBA" id="ARBA00022630"/>
    </source>
</evidence>
<dbReference type="AlphaFoldDB" id="A0A1H7QYE9"/>
<proteinExistence type="predicted"/>
<keyword evidence="2" id="KW-0285">Flavoprotein</keyword>
<dbReference type="InterPro" id="IPR036188">
    <property type="entry name" value="FAD/NAD-bd_sf"/>
</dbReference>
<keyword evidence="3" id="KW-0560">Oxidoreductase</keyword>
<evidence type="ECO:0000256" key="1">
    <source>
        <dbReference type="ARBA" id="ARBA00001974"/>
    </source>
</evidence>
<dbReference type="SUPFAM" id="SSF51905">
    <property type="entry name" value="FAD/NAD(P)-binding domain"/>
    <property type="match status" value="1"/>
</dbReference>
<dbReference type="InterPro" id="IPR027477">
    <property type="entry name" value="Succ_DH/fumarate_Rdtase_cat_sf"/>
</dbReference>
<protein>
    <recommendedName>
        <fullName evidence="4">FAD-dependent oxidoreductase 2 FAD-binding domain-containing protein</fullName>
    </recommendedName>
</protein>
<dbReference type="EMBL" id="FOAS01000013">
    <property type="protein sequence ID" value="SEL52879.1"/>
    <property type="molecule type" value="Genomic_DNA"/>
</dbReference>